<proteinExistence type="predicted"/>
<dbReference type="InterPro" id="IPR036390">
    <property type="entry name" value="WH_DNA-bd_sf"/>
</dbReference>
<dbReference type="SUPFAM" id="SSF51206">
    <property type="entry name" value="cAMP-binding domain-like"/>
    <property type="match status" value="1"/>
</dbReference>
<organism evidence="6 7">
    <name type="scientific">Legionella dresdenensis</name>
    <dbReference type="NCBI Taxonomy" id="450200"/>
    <lineage>
        <taxon>Bacteria</taxon>
        <taxon>Pseudomonadati</taxon>
        <taxon>Pseudomonadota</taxon>
        <taxon>Gammaproteobacteria</taxon>
        <taxon>Legionellales</taxon>
        <taxon>Legionellaceae</taxon>
        <taxon>Legionella</taxon>
    </lineage>
</organism>
<name>A0ABV8CB74_9GAMM</name>
<sequence>MLSDNLFSSLSLFKDIQAQTQLFLSQASKLNYYKKGTLFYTAQATEKSYLYYIVRGWVKLFTVSLEGTEIIRDILTDAHHFNEALLFKDKIEPLCAQAISDTQVITTPIAILKQGLMQDAQLAVNLLRNTIQKQCELIYTVEHLSIQNAAQRIGCFLLRLCPVEKTQAITIHLPYDKALVAARLGMCPETFSRALMKLRKLCRIKVMGEIIHIPEINFLTQYICSQCSLNYPCQAALLSSSTY</sequence>
<evidence type="ECO:0000256" key="2">
    <source>
        <dbReference type="ARBA" id="ARBA00023125"/>
    </source>
</evidence>
<comment type="caution">
    <text evidence="6">The sequence shown here is derived from an EMBL/GenBank/DDBJ whole genome shotgun (WGS) entry which is preliminary data.</text>
</comment>
<evidence type="ECO:0000313" key="6">
    <source>
        <dbReference type="EMBL" id="MFC3907528.1"/>
    </source>
</evidence>
<reference evidence="7" key="1">
    <citation type="journal article" date="2019" name="Int. J. Syst. Evol. Microbiol.">
        <title>The Global Catalogue of Microorganisms (GCM) 10K type strain sequencing project: providing services to taxonomists for standard genome sequencing and annotation.</title>
        <authorList>
            <consortium name="The Broad Institute Genomics Platform"/>
            <consortium name="The Broad Institute Genome Sequencing Center for Infectious Disease"/>
            <person name="Wu L."/>
            <person name="Ma J."/>
        </authorList>
    </citation>
    <scope>NUCLEOTIDE SEQUENCE [LARGE SCALE GENOMIC DNA]</scope>
    <source>
        <strain evidence="7">CCUG 59858</strain>
    </source>
</reference>
<keyword evidence="2" id="KW-0238">DNA-binding</keyword>
<gene>
    <name evidence="6" type="ORF">ACFORL_00360</name>
</gene>
<evidence type="ECO:0000256" key="3">
    <source>
        <dbReference type="ARBA" id="ARBA00023163"/>
    </source>
</evidence>
<dbReference type="InterPro" id="IPR012318">
    <property type="entry name" value="HTH_CRP"/>
</dbReference>
<evidence type="ECO:0000259" key="5">
    <source>
        <dbReference type="PROSITE" id="PS51063"/>
    </source>
</evidence>
<keyword evidence="1" id="KW-0805">Transcription regulation</keyword>
<dbReference type="InterPro" id="IPR014710">
    <property type="entry name" value="RmlC-like_jellyroll"/>
</dbReference>
<dbReference type="CDD" id="cd00038">
    <property type="entry name" value="CAP_ED"/>
    <property type="match status" value="1"/>
</dbReference>
<dbReference type="InterPro" id="IPR018490">
    <property type="entry name" value="cNMP-bd_dom_sf"/>
</dbReference>
<dbReference type="Gene3D" id="2.60.120.10">
    <property type="entry name" value="Jelly Rolls"/>
    <property type="match status" value="1"/>
</dbReference>
<keyword evidence="7" id="KW-1185">Reference proteome</keyword>
<dbReference type="EMBL" id="JBHSAB010000001">
    <property type="protein sequence ID" value="MFC3907528.1"/>
    <property type="molecule type" value="Genomic_DNA"/>
</dbReference>
<dbReference type="Pfam" id="PF13545">
    <property type="entry name" value="HTH_Crp_2"/>
    <property type="match status" value="1"/>
</dbReference>
<evidence type="ECO:0000259" key="4">
    <source>
        <dbReference type="PROSITE" id="PS50042"/>
    </source>
</evidence>
<dbReference type="InterPro" id="IPR000595">
    <property type="entry name" value="cNMP-bd_dom"/>
</dbReference>
<keyword evidence="3" id="KW-0804">Transcription</keyword>
<feature type="domain" description="HTH crp-type" evidence="5">
    <location>
        <begin position="147"/>
        <end position="217"/>
    </location>
</feature>
<dbReference type="PROSITE" id="PS51063">
    <property type="entry name" value="HTH_CRP_2"/>
    <property type="match status" value="1"/>
</dbReference>
<accession>A0ABV8CB74</accession>
<dbReference type="RefSeq" id="WP_382339974.1">
    <property type="nucleotide sequence ID" value="NZ_JBHSAB010000001.1"/>
</dbReference>
<evidence type="ECO:0000256" key="1">
    <source>
        <dbReference type="ARBA" id="ARBA00023015"/>
    </source>
</evidence>
<dbReference type="Proteomes" id="UP001595758">
    <property type="component" value="Unassembled WGS sequence"/>
</dbReference>
<protein>
    <submittedName>
        <fullName evidence="6">Crp/Fnr family transcriptional regulator</fullName>
    </submittedName>
</protein>
<dbReference type="SUPFAM" id="SSF46785">
    <property type="entry name" value="Winged helix' DNA-binding domain"/>
    <property type="match status" value="1"/>
</dbReference>
<dbReference type="PROSITE" id="PS50042">
    <property type="entry name" value="CNMP_BINDING_3"/>
    <property type="match status" value="1"/>
</dbReference>
<dbReference type="Pfam" id="PF00027">
    <property type="entry name" value="cNMP_binding"/>
    <property type="match status" value="1"/>
</dbReference>
<evidence type="ECO:0000313" key="7">
    <source>
        <dbReference type="Proteomes" id="UP001595758"/>
    </source>
</evidence>
<dbReference type="InterPro" id="IPR036388">
    <property type="entry name" value="WH-like_DNA-bd_sf"/>
</dbReference>
<dbReference type="Gene3D" id="1.10.10.10">
    <property type="entry name" value="Winged helix-like DNA-binding domain superfamily/Winged helix DNA-binding domain"/>
    <property type="match status" value="1"/>
</dbReference>
<feature type="domain" description="Cyclic nucleotide-binding" evidence="4">
    <location>
        <begin position="12"/>
        <end position="133"/>
    </location>
</feature>